<dbReference type="PANTHER" id="PTHR46809:SF2">
    <property type="entry name" value="GH21273P"/>
    <property type="match status" value="1"/>
</dbReference>
<dbReference type="OrthoDB" id="5588846at2759"/>
<keyword evidence="2" id="KW-0677">Repeat</keyword>
<dbReference type="InterPro" id="IPR036300">
    <property type="entry name" value="MIR_dom_sf"/>
</dbReference>
<accession>A0A9N9DS39</accession>
<feature type="domain" description="MIR" evidence="3">
    <location>
        <begin position="185"/>
        <end position="242"/>
    </location>
</feature>
<evidence type="ECO:0000256" key="1">
    <source>
        <dbReference type="ARBA" id="ARBA00022729"/>
    </source>
</evidence>
<evidence type="ECO:0000259" key="3">
    <source>
        <dbReference type="PROSITE" id="PS50919"/>
    </source>
</evidence>
<name>A0A9N9DS39_9GLOM</name>
<feature type="non-terminal residue" evidence="4">
    <location>
        <position position="388"/>
    </location>
</feature>
<dbReference type="SUPFAM" id="SSF82109">
    <property type="entry name" value="MIR domain"/>
    <property type="match status" value="2"/>
</dbReference>
<dbReference type="AlphaFoldDB" id="A0A9N9DS39"/>
<dbReference type="Gene3D" id="2.80.10.50">
    <property type="match status" value="2"/>
</dbReference>
<protein>
    <submittedName>
        <fullName evidence="4">5590_t:CDS:1</fullName>
    </submittedName>
</protein>
<keyword evidence="5" id="KW-1185">Reference proteome</keyword>
<evidence type="ECO:0000256" key="2">
    <source>
        <dbReference type="ARBA" id="ARBA00022737"/>
    </source>
</evidence>
<keyword evidence="1" id="KW-0732">Signal</keyword>
<sequence length="388" mass="43691">MERFTVREWVELISNPITFGIQDQRIINHKDLPVVRDEVSITLRLKLQSHTSSWATIFHKGTADLIRTPGLWLTGNKSKLHARFTGNWDNNAGIMELGDGLSLQKWYHIAYTLSDSEKRLDVYVDGEWLGFYSIQDVKKQKVIFNDGPLHIGRGFSWGGFNGEIRNVRYFNWRLSAGEVKEDFIKKPIVYGSKIALVHVPTGKYLSTKGVKYDLGPNNKQDMVICSGREIDLINDVWTIVGAHDESVNTGNSVICSGREMDLINDVWTIIGTNDESVNTGNSVSFNTVIGLKHQATEICLHSHSTSYGVTPKSKYQQVTLNSGRNVNDDWQIRRFGLDASYSRLMNEDVISLFHINTGKPALYSHPVLLDDGSQEVCCHGNGSDENNK</sequence>
<reference evidence="4" key="1">
    <citation type="submission" date="2021-06" db="EMBL/GenBank/DDBJ databases">
        <authorList>
            <person name="Kallberg Y."/>
            <person name="Tangrot J."/>
            <person name="Rosling A."/>
        </authorList>
    </citation>
    <scope>NUCLEOTIDE SEQUENCE</scope>
    <source>
        <strain evidence="4">MA453B</strain>
    </source>
</reference>
<organism evidence="4 5">
    <name type="scientific">Dentiscutata erythropus</name>
    <dbReference type="NCBI Taxonomy" id="1348616"/>
    <lineage>
        <taxon>Eukaryota</taxon>
        <taxon>Fungi</taxon>
        <taxon>Fungi incertae sedis</taxon>
        <taxon>Mucoromycota</taxon>
        <taxon>Glomeromycotina</taxon>
        <taxon>Glomeromycetes</taxon>
        <taxon>Diversisporales</taxon>
        <taxon>Gigasporaceae</taxon>
        <taxon>Dentiscutata</taxon>
    </lineage>
</organism>
<gene>
    <name evidence="4" type="ORF">DERYTH_LOCUS9963</name>
</gene>
<dbReference type="InterPro" id="IPR016093">
    <property type="entry name" value="MIR_motif"/>
</dbReference>
<dbReference type="EMBL" id="CAJVPY010005608">
    <property type="protein sequence ID" value="CAG8646807.1"/>
    <property type="molecule type" value="Genomic_DNA"/>
</dbReference>
<evidence type="ECO:0000313" key="4">
    <source>
        <dbReference type="EMBL" id="CAG8646807.1"/>
    </source>
</evidence>
<dbReference type="Proteomes" id="UP000789405">
    <property type="component" value="Unassembled WGS sequence"/>
</dbReference>
<comment type="caution">
    <text evidence="4">The sequence shown here is derived from an EMBL/GenBank/DDBJ whole genome shotgun (WGS) entry which is preliminary data.</text>
</comment>
<evidence type="ECO:0000313" key="5">
    <source>
        <dbReference type="Proteomes" id="UP000789405"/>
    </source>
</evidence>
<dbReference type="Pfam" id="PF13385">
    <property type="entry name" value="Laminin_G_3"/>
    <property type="match status" value="1"/>
</dbReference>
<proteinExistence type="predicted"/>
<dbReference type="SMART" id="SM00472">
    <property type="entry name" value="MIR"/>
    <property type="match status" value="2"/>
</dbReference>
<dbReference type="SUPFAM" id="SSF49899">
    <property type="entry name" value="Concanavalin A-like lectins/glucanases"/>
    <property type="match status" value="1"/>
</dbReference>
<dbReference type="Gene3D" id="2.60.120.200">
    <property type="match status" value="1"/>
</dbReference>
<dbReference type="PROSITE" id="PS50919">
    <property type="entry name" value="MIR"/>
    <property type="match status" value="2"/>
</dbReference>
<dbReference type="InterPro" id="IPR013320">
    <property type="entry name" value="ConA-like_dom_sf"/>
</dbReference>
<dbReference type="PANTHER" id="PTHR46809">
    <property type="entry name" value="STROMAL CELL-DERIVED FACTOR 2-LIKE PROTEIN"/>
    <property type="match status" value="1"/>
</dbReference>
<feature type="domain" description="MIR" evidence="3">
    <location>
        <begin position="280"/>
        <end position="335"/>
    </location>
</feature>